<feature type="region of interest" description="Disordered" evidence="2">
    <location>
        <begin position="582"/>
        <end position="665"/>
    </location>
</feature>
<protein>
    <submittedName>
        <fullName evidence="3">Uncharacterized protein</fullName>
    </submittedName>
</protein>
<feature type="compositionally biased region" description="Low complexity" evidence="2">
    <location>
        <begin position="1013"/>
        <end position="1053"/>
    </location>
</feature>
<name>A0AAV9VST4_9PEZI</name>
<feature type="compositionally biased region" description="Acidic residues" evidence="2">
    <location>
        <begin position="551"/>
        <end position="562"/>
    </location>
</feature>
<evidence type="ECO:0000313" key="4">
    <source>
        <dbReference type="Proteomes" id="UP001370758"/>
    </source>
</evidence>
<evidence type="ECO:0000256" key="1">
    <source>
        <dbReference type="ARBA" id="ARBA00022581"/>
    </source>
</evidence>
<proteinExistence type="predicted"/>
<evidence type="ECO:0000313" key="3">
    <source>
        <dbReference type="EMBL" id="KAK6496254.1"/>
    </source>
</evidence>
<feature type="compositionally biased region" description="Basic and acidic residues" evidence="2">
    <location>
        <begin position="656"/>
        <end position="665"/>
    </location>
</feature>
<feature type="region of interest" description="Disordered" evidence="2">
    <location>
        <begin position="1"/>
        <end position="63"/>
    </location>
</feature>
<organism evidence="3 4">
    <name type="scientific">Arthrobotrys musiformis</name>
    <dbReference type="NCBI Taxonomy" id="47236"/>
    <lineage>
        <taxon>Eukaryota</taxon>
        <taxon>Fungi</taxon>
        <taxon>Dikarya</taxon>
        <taxon>Ascomycota</taxon>
        <taxon>Pezizomycotina</taxon>
        <taxon>Orbiliomycetes</taxon>
        <taxon>Orbiliales</taxon>
        <taxon>Orbiliaceae</taxon>
        <taxon>Arthrobotrys</taxon>
    </lineage>
</organism>
<gene>
    <name evidence="3" type="ORF">TWF481_002279</name>
</gene>
<dbReference type="Proteomes" id="UP001370758">
    <property type="component" value="Unassembled WGS sequence"/>
</dbReference>
<accession>A0AAV9VST4</accession>
<dbReference type="PANTHER" id="PTHR13037:SF24">
    <property type="entry name" value="POLYCOMB PROTEIN PCL-RELATED"/>
    <property type="match status" value="1"/>
</dbReference>
<feature type="region of interest" description="Disordered" evidence="2">
    <location>
        <begin position="540"/>
        <end position="562"/>
    </location>
</feature>
<feature type="region of interest" description="Disordered" evidence="2">
    <location>
        <begin position="495"/>
        <end position="520"/>
    </location>
</feature>
<dbReference type="EMBL" id="JAVHJL010000011">
    <property type="protein sequence ID" value="KAK6496254.1"/>
    <property type="molecule type" value="Genomic_DNA"/>
</dbReference>
<feature type="compositionally biased region" description="Low complexity" evidence="2">
    <location>
        <begin position="588"/>
        <end position="629"/>
    </location>
</feature>
<dbReference type="AlphaFoldDB" id="A0AAV9VST4"/>
<sequence length="1167" mass="129397">MSALLQRLGLKKKKNSKFAAKPKPTPGPKLCRDIPTSTVSRDAATDIPAEPTPRRSFDSRASGSIISIPRSIDDIDDLKPWKKRRNKGKQAHRENSETVAERMRKDLIVLQQQVGRIEAHVVSKTPPDTFNLDEQNLAVSTNDLRTFIECAMAIYEEGKDPSARTDSAPETPEDIRNAFVNALEKCKDPEFLFKLSQRVLRKYGTTYAPKATDEEPSQRQDTRSEEGPGSSSKPNQNTLHLPQIEYRTRTRHENEDISGYRSTPKPHTSPPTTPQTQLALASPVKAEPGPIPGELVPIATHILRNRINAAKRQRGELMPHLPMPFGPSPPPIDQHDVIPREPKYLGFHDFFAENCIENLETQSGNTAQLPRPYTENVAVERTGDRPQIEATVSKPNTLTKPAEPCFNSSPEDSTDIEDDDDTYITQGLEDLSITKHPLASSIGATLQKTSEDSIARMPLFSSAPMVFPMSFDEPNLDEPQSNGDQNDSQLALPAIQPRDQNPRQIIPHATPEPRPEESHIQRFDTDRILVSDETCVSSECVSSIDHNNPNNDEDQDDDDEEAEAQLSAIHLLILLKVLAKRQNESRGSNQTDRSSSNSSRSPTPSDTSEGSGNSSSTSSSTISHTPNISMATNEGNPGGPSKKRSRGDDGGGDGNDPDKPPPSKKMAIDMIRDVLRRLACPFARGRPDEHQGCQMINRQSLSGVKEHVKRKHFNKVLPAKVRAAKNWNEVFLYCNQNWTGPIPSPYIGDMFIAANDNQPLHFEPSPAIEAPVNDGIYRPIAPFLTPPILGGHNLNTAVSGPMVQPLLQIHNPGNYDIRPKQPEPTIGQGMVDFLATGGFNSIYHLLPPHLQSVNMDELEAIDLENYMQSNFGIDVNQTRSQLMTPEFTNDLNMLFQQQQQQQQPEVISPQVEPEEEEEYIHNNQGLPPPIQIPQTPQAVEALPNPSPPPIIKLHLDNPPSNNPFVVPQLPIPSSSTANHNPTFISPDLSHGLDYLFADSKPYLNTQRPKSRLSRSSSSSSSSSSPPSSSSSLLLPDPGTQTPDTLLSTRSSLDLPPPVPPKPPPQKSPKKKKYSLHIKHKPPVGAPKCATFTFNPDNEYLELKLLFNSWMTRTFFPNNGQFSWDTWELEDTDYHERITSLEGLAGNLPFTWTAFRTTEAAFLLVPKQ</sequence>
<feature type="compositionally biased region" description="Basic and acidic residues" evidence="2">
    <location>
        <begin position="211"/>
        <end position="226"/>
    </location>
</feature>
<evidence type="ECO:0000256" key="2">
    <source>
        <dbReference type="SAM" id="MobiDB-lite"/>
    </source>
</evidence>
<feature type="region of interest" description="Disordered" evidence="2">
    <location>
        <begin position="1004"/>
        <end position="1074"/>
    </location>
</feature>
<feature type="compositionally biased region" description="Pro residues" evidence="2">
    <location>
        <begin position="1054"/>
        <end position="1066"/>
    </location>
</feature>
<keyword evidence="4" id="KW-1185">Reference proteome</keyword>
<dbReference type="PANTHER" id="PTHR13037">
    <property type="entry name" value="FORMIN"/>
    <property type="match status" value="1"/>
</dbReference>
<comment type="caution">
    <text evidence="3">The sequence shown here is derived from an EMBL/GenBank/DDBJ whole genome shotgun (WGS) entry which is preliminary data.</text>
</comment>
<feature type="compositionally biased region" description="Basic and acidic residues" evidence="2">
    <location>
        <begin position="246"/>
        <end position="255"/>
    </location>
</feature>
<feature type="region of interest" description="Disordered" evidence="2">
    <location>
        <begin position="206"/>
        <end position="277"/>
    </location>
</feature>
<feature type="compositionally biased region" description="Basic and acidic residues" evidence="2">
    <location>
        <begin position="511"/>
        <end position="520"/>
    </location>
</feature>
<feature type="region of interest" description="Disordered" evidence="2">
    <location>
        <begin position="396"/>
        <end position="417"/>
    </location>
</feature>
<keyword evidence="1" id="KW-0945">Host-virus interaction</keyword>
<feature type="compositionally biased region" description="Polar residues" evidence="2">
    <location>
        <begin position="229"/>
        <end position="240"/>
    </location>
</feature>
<feature type="compositionally biased region" description="Polar residues" evidence="2">
    <location>
        <begin position="540"/>
        <end position="550"/>
    </location>
</feature>
<reference evidence="3 4" key="1">
    <citation type="submission" date="2023-08" db="EMBL/GenBank/DDBJ databases">
        <authorList>
            <person name="Palmer J.M."/>
        </authorList>
    </citation>
    <scope>NUCLEOTIDE SEQUENCE [LARGE SCALE GENOMIC DNA]</scope>
    <source>
        <strain evidence="3 4">TWF481</strain>
    </source>
</reference>